<feature type="domain" description="Porin" evidence="12">
    <location>
        <begin position="13"/>
        <end position="348"/>
    </location>
</feature>
<dbReference type="InterPro" id="IPR050298">
    <property type="entry name" value="Gram-neg_bact_OMP"/>
</dbReference>
<dbReference type="Proteomes" id="UP001596542">
    <property type="component" value="Unassembled WGS sequence"/>
</dbReference>
<evidence type="ECO:0000313" key="13">
    <source>
        <dbReference type="EMBL" id="MFC7288920.1"/>
    </source>
</evidence>
<evidence type="ECO:0000256" key="11">
    <source>
        <dbReference type="SAM" id="SignalP"/>
    </source>
</evidence>
<dbReference type="PANTHER" id="PTHR34501">
    <property type="entry name" value="PROTEIN YDDL-RELATED"/>
    <property type="match status" value="1"/>
</dbReference>
<evidence type="ECO:0000313" key="14">
    <source>
        <dbReference type="Proteomes" id="UP001596542"/>
    </source>
</evidence>
<dbReference type="Gene3D" id="2.40.160.10">
    <property type="entry name" value="Porin"/>
    <property type="match status" value="1"/>
</dbReference>
<evidence type="ECO:0000256" key="7">
    <source>
        <dbReference type="ARBA" id="ARBA00023065"/>
    </source>
</evidence>
<keyword evidence="9" id="KW-0472">Membrane</keyword>
<keyword evidence="5" id="KW-0812">Transmembrane</keyword>
<dbReference type="PANTHER" id="PTHR34501:SF9">
    <property type="entry name" value="MAJOR OUTER MEMBRANE PROTEIN P.IA"/>
    <property type="match status" value="1"/>
</dbReference>
<evidence type="ECO:0000256" key="6">
    <source>
        <dbReference type="ARBA" id="ARBA00022729"/>
    </source>
</evidence>
<keyword evidence="3" id="KW-0813">Transport</keyword>
<keyword evidence="4" id="KW-1134">Transmembrane beta strand</keyword>
<organism evidence="13 14">
    <name type="scientific">Herminiimonas glaciei</name>
    <dbReference type="NCBI Taxonomy" id="523788"/>
    <lineage>
        <taxon>Bacteria</taxon>
        <taxon>Pseudomonadati</taxon>
        <taxon>Pseudomonadota</taxon>
        <taxon>Betaproteobacteria</taxon>
        <taxon>Burkholderiales</taxon>
        <taxon>Oxalobacteraceae</taxon>
        <taxon>Herminiimonas</taxon>
    </lineage>
</organism>
<evidence type="ECO:0000259" key="12">
    <source>
        <dbReference type="Pfam" id="PF13609"/>
    </source>
</evidence>
<comment type="subunit">
    <text evidence="2">Homotrimer.</text>
</comment>
<keyword evidence="14" id="KW-1185">Reference proteome</keyword>
<feature type="chain" id="PRO_5047383001" evidence="11">
    <location>
        <begin position="25"/>
        <end position="363"/>
    </location>
</feature>
<protein>
    <submittedName>
        <fullName evidence="13">Porin</fullName>
    </submittedName>
</protein>
<dbReference type="InterPro" id="IPR033900">
    <property type="entry name" value="Gram_neg_porin_domain"/>
</dbReference>
<evidence type="ECO:0000256" key="1">
    <source>
        <dbReference type="ARBA" id="ARBA00004571"/>
    </source>
</evidence>
<evidence type="ECO:0000256" key="8">
    <source>
        <dbReference type="ARBA" id="ARBA00023114"/>
    </source>
</evidence>
<dbReference type="SUPFAM" id="SSF56935">
    <property type="entry name" value="Porins"/>
    <property type="match status" value="1"/>
</dbReference>
<keyword evidence="10" id="KW-0998">Cell outer membrane</keyword>
<dbReference type="EMBL" id="JBHTBU010000002">
    <property type="protein sequence ID" value="MFC7288920.1"/>
    <property type="molecule type" value="Genomic_DNA"/>
</dbReference>
<evidence type="ECO:0000256" key="9">
    <source>
        <dbReference type="ARBA" id="ARBA00023136"/>
    </source>
</evidence>
<gene>
    <name evidence="13" type="ORF">ACFQPC_12795</name>
</gene>
<dbReference type="CDD" id="cd00342">
    <property type="entry name" value="gram_neg_porins"/>
    <property type="match status" value="1"/>
</dbReference>
<dbReference type="InterPro" id="IPR023614">
    <property type="entry name" value="Porin_dom_sf"/>
</dbReference>
<reference evidence="14" key="1">
    <citation type="journal article" date="2019" name="Int. J. Syst. Evol. Microbiol.">
        <title>The Global Catalogue of Microorganisms (GCM) 10K type strain sequencing project: providing services to taxonomists for standard genome sequencing and annotation.</title>
        <authorList>
            <consortium name="The Broad Institute Genomics Platform"/>
            <consortium name="The Broad Institute Genome Sequencing Center for Infectious Disease"/>
            <person name="Wu L."/>
            <person name="Ma J."/>
        </authorList>
    </citation>
    <scope>NUCLEOTIDE SEQUENCE [LARGE SCALE GENOMIC DNA]</scope>
    <source>
        <strain evidence="14">KACC 12508</strain>
    </source>
</reference>
<accession>A0ABW2IDJ0</accession>
<evidence type="ECO:0000256" key="2">
    <source>
        <dbReference type="ARBA" id="ARBA00011233"/>
    </source>
</evidence>
<evidence type="ECO:0000256" key="3">
    <source>
        <dbReference type="ARBA" id="ARBA00022448"/>
    </source>
</evidence>
<evidence type="ECO:0000256" key="10">
    <source>
        <dbReference type="ARBA" id="ARBA00023237"/>
    </source>
</evidence>
<dbReference type="RefSeq" id="WP_382272313.1">
    <property type="nucleotide sequence ID" value="NZ_JBHTBU010000002.1"/>
</dbReference>
<feature type="signal peptide" evidence="11">
    <location>
        <begin position="1"/>
        <end position="24"/>
    </location>
</feature>
<proteinExistence type="predicted"/>
<comment type="caution">
    <text evidence="13">The sequence shown here is derived from an EMBL/GenBank/DDBJ whole genome shotgun (WGS) entry which is preliminary data.</text>
</comment>
<keyword evidence="8" id="KW-0626">Porin</keyword>
<keyword evidence="7" id="KW-0406">Ion transport</keyword>
<name>A0ABW2IDJ0_9BURK</name>
<sequence>MKSKILFSVLLTASILSYSSLSRAQSSVTMEGIADGFMGSMRNSGDAARTSKIDSGGLSTSYIGFKGFEDLGGGLKASFALGAFYRIDDGAYGRFGGDTFFARDANVALSGSFGKLTLGRMTPPTTLPLYMFNPVEDSFSLSPLVLHTIVGTNVFPGTFGRTDSAWSNSIAYTSPTFAGLTINLHYQFGEAAGNSSKNNKGANALYQNGPLALGLAYHDVQVGNPVDNPIVPNGPSVMLSVPVPGGPNLVATRQKLAFVGGSYDFSYLKFFATYDRATHDVDLKDQTGTLGLSVPIGNGKLLGAVAQTKRESALFSDVKRTTVSVGYDYFLSKRTDLYSFLMNDKTTDYANAVSVAVGMRHRF</sequence>
<dbReference type="Pfam" id="PF13609">
    <property type="entry name" value="Porin_4"/>
    <property type="match status" value="1"/>
</dbReference>
<evidence type="ECO:0000256" key="4">
    <source>
        <dbReference type="ARBA" id="ARBA00022452"/>
    </source>
</evidence>
<evidence type="ECO:0000256" key="5">
    <source>
        <dbReference type="ARBA" id="ARBA00022692"/>
    </source>
</evidence>
<keyword evidence="6 11" id="KW-0732">Signal</keyword>
<comment type="subcellular location">
    <subcellularLocation>
        <location evidence="1">Cell outer membrane</location>
        <topology evidence="1">Multi-pass membrane protein</topology>
    </subcellularLocation>
</comment>